<keyword evidence="1" id="KW-0472">Membrane</keyword>
<gene>
    <name evidence="2" type="ORF">D16iCDA_18325</name>
</gene>
<keyword evidence="1" id="KW-1133">Transmembrane helix</keyword>
<evidence type="ECO:0000313" key="3">
    <source>
        <dbReference type="Proteomes" id="UP000887421"/>
    </source>
</evidence>
<sequence>MNTKSPCAGLSANAWRRSPSSWETTVALTADSLPSIAWLLPRLRACRVLSLLSFILLAALLLIWNLGYAAVPGSLLWAVLAFQMLPLLLLAPGIIGGHPRAHSWACFVVNLYFIQGVLAAFDPSKRLFGWLEILLSLSLFVSALLYTRWCAQYQRIGNTEEVQRR</sequence>
<evidence type="ECO:0000256" key="1">
    <source>
        <dbReference type="SAM" id="Phobius"/>
    </source>
</evidence>
<proteinExistence type="predicted"/>
<name>A0ABY5J7U2_9GAMM</name>
<keyword evidence="3" id="KW-1185">Reference proteome</keyword>
<dbReference type="InterPro" id="IPR018643">
    <property type="entry name" value="DUF2069_membrane"/>
</dbReference>
<protein>
    <submittedName>
        <fullName evidence="2">DUF2069 domain-containing protein</fullName>
    </submittedName>
</protein>
<feature type="transmembrane region" description="Helical" evidence="1">
    <location>
        <begin position="102"/>
        <end position="121"/>
    </location>
</feature>
<accession>A0ABY5J7U2</accession>
<dbReference type="Pfam" id="PF09842">
    <property type="entry name" value="DUF2069"/>
    <property type="match status" value="1"/>
</dbReference>
<dbReference type="EMBL" id="CP076114">
    <property type="protein sequence ID" value="UUD63611.1"/>
    <property type="molecule type" value="Genomic_DNA"/>
</dbReference>
<feature type="transmembrane region" description="Helical" evidence="1">
    <location>
        <begin position="48"/>
        <end position="69"/>
    </location>
</feature>
<feature type="transmembrane region" description="Helical" evidence="1">
    <location>
        <begin position="75"/>
        <end position="95"/>
    </location>
</feature>
<evidence type="ECO:0000313" key="2">
    <source>
        <dbReference type="EMBL" id="UUD63611.1"/>
    </source>
</evidence>
<reference evidence="2" key="1">
    <citation type="submission" date="2021-05" db="EMBL/GenBank/DDBJ databases">
        <title>Complete genome sequence of Pseudomonas seleniipraecipitans strain D1-6.</title>
        <authorList>
            <person name="Lafi F."/>
            <person name="Eida A."/>
            <person name="Alam I."/>
            <person name="Hert H."/>
            <person name="Saad M."/>
        </authorList>
    </citation>
    <scope>NUCLEOTIDE SEQUENCE</scope>
    <source>
        <strain evidence="2">D1-6</strain>
    </source>
</reference>
<keyword evidence="1" id="KW-0812">Transmembrane</keyword>
<dbReference type="Proteomes" id="UP000887421">
    <property type="component" value="Chromosome"/>
</dbReference>
<feature type="transmembrane region" description="Helical" evidence="1">
    <location>
        <begin position="127"/>
        <end position="146"/>
    </location>
</feature>
<organism evidence="2 3">
    <name type="scientific">Phytopseudomonas seleniipraecipitans</name>
    <dbReference type="NCBI Taxonomy" id="640205"/>
    <lineage>
        <taxon>Bacteria</taxon>
        <taxon>Pseudomonadati</taxon>
        <taxon>Pseudomonadota</taxon>
        <taxon>Gammaproteobacteria</taxon>
        <taxon>Pseudomonadales</taxon>
        <taxon>Pseudomonadaceae</taxon>
        <taxon>Phytopseudomonas</taxon>
    </lineage>
</organism>